<dbReference type="Proteomes" id="UP001165090">
    <property type="component" value="Unassembled WGS sequence"/>
</dbReference>
<name>A0ABQ5S0N2_9CHLO</name>
<feature type="compositionally biased region" description="Gly residues" evidence="1">
    <location>
        <begin position="582"/>
        <end position="591"/>
    </location>
</feature>
<feature type="region of interest" description="Disordered" evidence="1">
    <location>
        <begin position="611"/>
        <end position="666"/>
    </location>
</feature>
<reference evidence="2 3" key="1">
    <citation type="journal article" date="2023" name="IScience">
        <title>Expanded male sex-determining region conserved during the evolution of homothallism in the green alga Volvox.</title>
        <authorList>
            <person name="Yamamoto K."/>
            <person name="Matsuzaki R."/>
            <person name="Mahakham W."/>
            <person name="Heman W."/>
            <person name="Sekimoto H."/>
            <person name="Kawachi M."/>
            <person name="Minakuchi Y."/>
            <person name="Toyoda A."/>
            <person name="Nozaki H."/>
        </authorList>
    </citation>
    <scope>NUCLEOTIDE SEQUENCE [LARGE SCALE GENOMIC DNA]</scope>
    <source>
        <strain evidence="2 3">NIES-4468</strain>
    </source>
</reference>
<sequence length="832" mass="86837">MGADLLNKDVDDRIYELPSPTAAIEALRLLIAADTVPRGGLYAGFYCTSAAVRYEVIWLSVLREHVLKGGNCPIPPLDVAFAWFVHRQFPISYSNCTIRRCGRAFHPSREAAFAFGNCQRQQNLQDEGAGKKGVAPGTSTAELWNTVAGDIPVWPPPAPGTDFDLVTGNNDWRPTLSSQLANPMARFSSLLHSWLRPHFLDPLFLDRARNRYGRFLELLVAHPGLTLVPAADIALMWHTHLGLSGDYAAAAKAIAVQPGSDCGGTIIRPMYLDLEGAPLRVAYNSTARLYEQTYGEPYDSPDTAWVRPSEPHPLAGPASPLSFALLRAFDDVPSAVTAGASVDGTGHDADAPLGGSVGPLGLIHPSRRGSGRSGRSGALRIPNTPQAASNRIGTPRSRPHARAGGHALYAAWLASTSASEFFDRQTCRGLCFRSSWSIKIGAVEKMVTPLVLLPYMRGVPDSSDHPFLQAVAQRRGVWLPPLEPLAGQGEEEAATGEREGEEQSEGGRGVSGGSVEAAGVDSSKPGGGSGEEASTSAGGGGYLSVTGNGGNGASTSADDSCRADAGAGTGAGTGDSSSAGDDGSGSAGGSGANVPAAATGNVGLIPTLASSAASQLPRDDTISASDSGTPQVRREAQVGRAPRAGGGPAGSRSSKGPGGKGQRTLYYGSGFQLCDAEEFLDDPKMWGLRGLMEHIAAGEAAREDPLRGRALREEDEELSEQEEEDSHPGSPTPGGLSPAGGTSSRRDLNSSGGDGRRGGDSGGGGDVDAVDGSNVGVRCFGGEGYGTTAPIWNILRKPEYAKRAKALFRHLWGELGRRGLEHPLLQQKTEQD</sequence>
<organism evidence="2 3">
    <name type="scientific">Volvox africanus</name>
    <dbReference type="NCBI Taxonomy" id="51714"/>
    <lineage>
        <taxon>Eukaryota</taxon>
        <taxon>Viridiplantae</taxon>
        <taxon>Chlorophyta</taxon>
        <taxon>core chlorophytes</taxon>
        <taxon>Chlorophyceae</taxon>
        <taxon>CS clade</taxon>
        <taxon>Chlamydomonadales</taxon>
        <taxon>Volvocaceae</taxon>
        <taxon>Volvox</taxon>
    </lineage>
</organism>
<proteinExistence type="predicted"/>
<feature type="region of interest" description="Disordered" evidence="1">
    <location>
        <begin position="481"/>
        <end position="598"/>
    </location>
</feature>
<feature type="region of interest" description="Disordered" evidence="1">
    <location>
        <begin position="347"/>
        <end position="400"/>
    </location>
</feature>
<evidence type="ECO:0000313" key="3">
    <source>
        <dbReference type="Proteomes" id="UP001165090"/>
    </source>
</evidence>
<dbReference type="Pfam" id="PF07173">
    <property type="entry name" value="GRDP-like"/>
    <property type="match status" value="1"/>
</dbReference>
<evidence type="ECO:0000313" key="2">
    <source>
        <dbReference type="EMBL" id="GLI63284.1"/>
    </source>
</evidence>
<feature type="compositionally biased region" description="Acidic residues" evidence="1">
    <location>
        <begin position="713"/>
        <end position="725"/>
    </location>
</feature>
<dbReference type="PANTHER" id="PTHR34365:SF7">
    <property type="entry name" value="GLYCINE-RICH DOMAIN-CONTAINING PROTEIN 1"/>
    <property type="match status" value="1"/>
</dbReference>
<feature type="compositionally biased region" description="Basic and acidic residues" evidence="1">
    <location>
        <begin position="700"/>
        <end position="712"/>
    </location>
</feature>
<protein>
    <submittedName>
        <fullName evidence="2">Uncharacterized protein</fullName>
    </submittedName>
</protein>
<dbReference type="PANTHER" id="PTHR34365">
    <property type="entry name" value="ENOLASE (DUF1399)"/>
    <property type="match status" value="1"/>
</dbReference>
<feature type="compositionally biased region" description="Polar residues" evidence="1">
    <location>
        <begin position="383"/>
        <end position="392"/>
    </location>
</feature>
<comment type="caution">
    <text evidence="2">The sequence shown here is derived from an EMBL/GenBank/DDBJ whole genome shotgun (WGS) entry which is preliminary data.</text>
</comment>
<feature type="compositionally biased region" description="Acidic residues" evidence="1">
    <location>
        <begin position="489"/>
        <end position="504"/>
    </location>
</feature>
<feature type="compositionally biased region" description="Gly residues" evidence="1">
    <location>
        <begin position="537"/>
        <end position="552"/>
    </location>
</feature>
<dbReference type="EMBL" id="BSDZ01000015">
    <property type="protein sequence ID" value="GLI63284.1"/>
    <property type="molecule type" value="Genomic_DNA"/>
</dbReference>
<feature type="region of interest" description="Disordered" evidence="1">
    <location>
        <begin position="697"/>
        <end position="770"/>
    </location>
</feature>
<gene>
    <name evidence="2" type="ORF">VaNZ11_006190</name>
</gene>
<feature type="compositionally biased region" description="Basic and acidic residues" evidence="1">
    <location>
        <begin position="744"/>
        <end position="759"/>
    </location>
</feature>
<dbReference type="InterPro" id="IPR009836">
    <property type="entry name" value="GRDP-like"/>
</dbReference>
<keyword evidence="3" id="KW-1185">Reference proteome</keyword>
<accession>A0ABQ5S0N2</accession>
<evidence type="ECO:0000256" key="1">
    <source>
        <dbReference type="SAM" id="MobiDB-lite"/>
    </source>
</evidence>